<comment type="caution">
    <text evidence="2">The sequence shown here is derived from an EMBL/GenBank/DDBJ whole genome shotgun (WGS) entry which is preliminary data.</text>
</comment>
<evidence type="ECO:0000256" key="1">
    <source>
        <dbReference type="SAM" id="MobiDB-lite"/>
    </source>
</evidence>
<protein>
    <submittedName>
        <fullName evidence="2">Uncharacterized protein</fullName>
    </submittedName>
</protein>
<proteinExistence type="predicted"/>
<organism evidence="2 3">
    <name type="scientific">Triparma columacea</name>
    <dbReference type="NCBI Taxonomy" id="722753"/>
    <lineage>
        <taxon>Eukaryota</taxon>
        <taxon>Sar</taxon>
        <taxon>Stramenopiles</taxon>
        <taxon>Ochrophyta</taxon>
        <taxon>Bolidophyceae</taxon>
        <taxon>Parmales</taxon>
        <taxon>Triparmaceae</taxon>
        <taxon>Triparma</taxon>
    </lineage>
</organism>
<sequence>MNSLKDGQIDEITEGGHEAAARLPTSQGSTSQVSTSQLSKTLDIYFNSLSYLHPHSDNIYTHLAPLLPDFIGKDGGMENSGVCCGKGEYVHVEYENQSVAPQWDDDARLRGRLMGWLKLVSLSVPVLPLPTPQPLMTTMDILKGALNARNPIKEIVKDGERGERWMQIDRDQLEGWLGILKKKRRKQIMKCCLSILSTLLPHDSPPALMTSILLALMHYHLSVPTISPSVQSLVHETVSRILAQLSDDMKEKGNVDQGFFSPGSPFTSMYDEGKRVNEVFEVHARNLFEYATENEVALLWECRIERMVGRGIDGGVRRYLKELEPSSALELQECIDGCKDKLGSILLPPTAPSDTLGSKSGEGVRQAMKDLKRERVFVNGIEVVGRVLGNKRELVDVIKSALKNGFVEEKRRRRRGGGGEGSASDISSDLSSASDISDREDTPYPSSDTSNGAISTDDSESGNHTRRRKPPPRPMCRPRKFDTSKLEEIVTRILLAASRTGSGGDMLAVMEDLFGCEGVVIKPSLIQQGTIDVNVSVSAVSVCCKQYAEVVDLRALEEEGGDGVVMYLYGRTEERIELRIVRKEGGGEGEVSLIEREKTAEERSEFGRKMKVRVAVKQDDD</sequence>
<dbReference type="OrthoDB" id="41850at2759"/>
<gene>
    <name evidence="2" type="ORF">TrCOL_g13830</name>
</gene>
<feature type="compositionally biased region" description="Low complexity" evidence="1">
    <location>
        <begin position="422"/>
        <end position="435"/>
    </location>
</feature>
<name>A0A9W7G6F2_9STRA</name>
<evidence type="ECO:0000313" key="2">
    <source>
        <dbReference type="EMBL" id="GMI34222.1"/>
    </source>
</evidence>
<dbReference type="Proteomes" id="UP001165065">
    <property type="component" value="Unassembled WGS sequence"/>
</dbReference>
<reference evidence="3" key="1">
    <citation type="journal article" date="2023" name="Commun. Biol.">
        <title>Genome analysis of Parmales, the sister group of diatoms, reveals the evolutionary specialization of diatoms from phago-mixotrophs to photoautotrophs.</title>
        <authorList>
            <person name="Ban H."/>
            <person name="Sato S."/>
            <person name="Yoshikawa S."/>
            <person name="Yamada K."/>
            <person name="Nakamura Y."/>
            <person name="Ichinomiya M."/>
            <person name="Sato N."/>
            <person name="Blanc-Mathieu R."/>
            <person name="Endo H."/>
            <person name="Kuwata A."/>
            <person name="Ogata H."/>
        </authorList>
    </citation>
    <scope>NUCLEOTIDE SEQUENCE [LARGE SCALE GENOMIC DNA]</scope>
</reference>
<accession>A0A9W7G6F2</accession>
<feature type="region of interest" description="Disordered" evidence="1">
    <location>
        <begin position="410"/>
        <end position="481"/>
    </location>
</feature>
<dbReference type="AlphaFoldDB" id="A0A9W7G6F2"/>
<feature type="compositionally biased region" description="Polar residues" evidence="1">
    <location>
        <begin position="444"/>
        <end position="456"/>
    </location>
</feature>
<evidence type="ECO:0000313" key="3">
    <source>
        <dbReference type="Proteomes" id="UP001165065"/>
    </source>
</evidence>
<dbReference type="EMBL" id="BRYA01000040">
    <property type="protein sequence ID" value="GMI34222.1"/>
    <property type="molecule type" value="Genomic_DNA"/>
</dbReference>
<keyword evidence="3" id="KW-1185">Reference proteome</keyword>